<protein>
    <recommendedName>
        <fullName evidence="3">Sialate O-acetylesterase domain-containing protein</fullName>
    </recommendedName>
</protein>
<dbReference type="RefSeq" id="WP_187481243.1">
    <property type="nucleotide sequence ID" value="NZ_CP060695.1"/>
</dbReference>
<dbReference type="GO" id="GO:0001681">
    <property type="term" value="F:sialate O-acetylesterase activity"/>
    <property type="evidence" value="ECO:0007669"/>
    <property type="project" value="InterPro"/>
</dbReference>
<accession>A0A7G9L6Q0</accession>
<dbReference type="SUPFAM" id="SSF52266">
    <property type="entry name" value="SGNH hydrolase"/>
    <property type="match status" value="1"/>
</dbReference>
<name>A0A7G9L6Q0_9FLAO</name>
<reference evidence="1 2" key="1">
    <citation type="submission" date="2020-08" db="EMBL/GenBank/DDBJ databases">
        <title>Polaribacter sp. L12M9 isolated from gut of the Korean scallop.</title>
        <authorList>
            <person name="Jeong Y.S."/>
        </authorList>
    </citation>
    <scope>NUCLEOTIDE SEQUENCE [LARGE SCALE GENOMIC DNA]</scope>
    <source>
        <strain evidence="1 2">L12M9</strain>
    </source>
</reference>
<evidence type="ECO:0008006" key="3">
    <source>
        <dbReference type="Google" id="ProtNLM"/>
    </source>
</evidence>
<organism evidence="1 2">
    <name type="scientific">Polaribacter pectinis</name>
    <dbReference type="NCBI Taxonomy" id="2738844"/>
    <lineage>
        <taxon>Bacteria</taxon>
        <taxon>Pseudomonadati</taxon>
        <taxon>Bacteroidota</taxon>
        <taxon>Flavobacteriia</taxon>
        <taxon>Flavobacteriales</taxon>
        <taxon>Flavobacteriaceae</taxon>
    </lineage>
</organism>
<evidence type="ECO:0000313" key="2">
    <source>
        <dbReference type="Proteomes" id="UP000515808"/>
    </source>
</evidence>
<sequence length="173" mass="19833">MYGNNSATKKNENTAFMRESQFQCVDLINNTGIAITMDIGDAYSIHPPNKKEVANRLLYKALHKTYGYKTIAVDAPKYNSFKVEKQRIKLSFENMKMGLYSYGKLKNYEIAETDKTFYPATAKIIKHKKILVLSDKVPNPVAVRYAWKNCGVRTLFSNSLLPVSSFRTDNWNQ</sequence>
<gene>
    <name evidence="1" type="ORF">H9W90_08750</name>
</gene>
<keyword evidence="2" id="KW-1185">Reference proteome</keyword>
<dbReference type="Proteomes" id="UP000515808">
    <property type="component" value="Chromosome"/>
</dbReference>
<proteinExistence type="predicted"/>
<dbReference type="PANTHER" id="PTHR22901:SF0">
    <property type="entry name" value="SIALATE O-ACETYLESTERASE"/>
    <property type="match status" value="1"/>
</dbReference>
<dbReference type="EMBL" id="CP060695">
    <property type="protein sequence ID" value="QNM84299.1"/>
    <property type="molecule type" value="Genomic_DNA"/>
</dbReference>
<evidence type="ECO:0000313" key="1">
    <source>
        <dbReference type="EMBL" id="QNM84299.1"/>
    </source>
</evidence>
<dbReference type="AlphaFoldDB" id="A0A7G9L6Q0"/>
<dbReference type="InterPro" id="IPR039329">
    <property type="entry name" value="SIAE"/>
</dbReference>
<dbReference type="PANTHER" id="PTHR22901">
    <property type="entry name" value="SIALATE O-ACETYLESTERASE"/>
    <property type="match status" value="1"/>
</dbReference>
<dbReference type="KEGG" id="ppec:H9W90_08750"/>
<dbReference type="GO" id="GO:0005975">
    <property type="term" value="P:carbohydrate metabolic process"/>
    <property type="evidence" value="ECO:0007669"/>
    <property type="project" value="TreeGrafter"/>
</dbReference>